<comment type="catalytic activity">
    <reaction evidence="17">
        <text>4-methyl-5-(2-phosphooxyethyl)-thiazole + 4-amino-2-methyl-5-(diphosphooxymethyl)pyrimidine + H(+) = thiamine phosphate + diphosphate</text>
        <dbReference type="Rhea" id="RHEA:22328"/>
        <dbReference type="ChEBI" id="CHEBI:15378"/>
        <dbReference type="ChEBI" id="CHEBI:33019"/>
        <dbReference type="ChEBI" id="CHEBI:37575"/>
        <dbReference type="ChEBI" id="CHEBI:57841"/>
        <dbReference type="ChEBI" id="CHEBI:58296"/>
        <dbReference type="EC" id="2.5.1.3"/>
    </reaction>
</comment>
<keyword evidence="8" id="KW-0479">Metal-binding</keyword>
<dbReference type="GO" id="GO:0005524">
    <property type="term" value="F:ATP binding"/>
    <property type="evidence" value="ECO:0007669"/>
    <property type="project" value="UniProtKB-KW"/>
</dbReference>
<evidence type="ECO:0000256" key="2">
    <source>
        <dbReference type="ARBA" id="ARBA00001946"/>
    </source>
</evidence>
<dbReference type="Proteomes" id="UP000238479">
    <property type="component" value="Chromosome 7"/>
</dbReference>
<comment type="caution">
    <text evidence="24">The sequence shown here is derived from an EMBL/GenBank/DDBJ whole genome shotgun (WGS) entry which is preliminary data.</text>
</comment>
<keyword evidence="13" id="KW-0809">Transit peptide</keyword>
<dbReference type="GO" id="GO:0046872">
    <property type="term" value="F:metal ion binding"/>
    <property type="evidence" value="ECO:0007669"/>
    <property type="project" value="UniProtKB-KW"/>
</dbReference>
<dbReference type="SUPFAM" id="SSF53613">
    <property type="entry name" value="Ribokinase-like"/>
    <property type="match status" value="1"/>
</dbReference>
<keyword evidence="5" id="KW-0150">Chloroplast</keyword>
<evidence type="ECO:0000256" key="10">
    <source>
        <dbReference type="ARBA" id="ARBA00022777"/>
    </source>
</evidence>
<comment type="cofactor">
    <cofactor evidence="2">
        <name>Mg(2+)</name>
        <dbReference type="ChEBI" id="CHEBI:18420"/>
    </cofactor>
</comment>
<dbReference type="GO" id="GO:0009228">
    <property type="term" value="P:thiamine biosynthetic process"/>
    <property type="evidence" value="ECO:0007669"/>
    <property type="project" value="UniProtKB-KW"/>
</dbReference>
<evidence type="ECO:0000259" key="23">
    <source>
        <dbReference type="Pfam" id="PF08543"/>
    </source>
</evidence>
<dbReference type="CDD" id="cd00564">
    <property type="entry name" value="TMP_TenI"/>
    <property type="match status" value="1"/>
</dbReference>
<keyword evidence="12" id="KW-0460">Magnesium</keyword>
<dbReference type="InterPro" id="IPR036206">
    <property type="entry name" value="ThiamineP_synth_sf"/>
</dbReference>
<dbReference type="GO" id="GO:0008972">
    <property type="term" value="F:phosphomethylpyrimidine kinase activity"/>
    <property type="evidence" value="ECO:0007669"/>
    <property type="project" value="InterPro"/>
</dbReference>
<evidence type="ECO:0000259" key="22">
    <source>
        <dbReference type="Pfam" id="PF02581"/>
    </source>
</evidence>
<comment type="pathway">
    <text evidence="16">Cofactor biosynthesis; thiamine diphosphate biosynthesis; 4-amino-2-methyl-5-diphosphomethylpyrimidine from 5-amino-1-(5-phospho-D-ribosyl)imidazole: step 2/3.</text>
</comment>
<evidence type="ECO:0000256" key="12">
    <source>
        <dbReference type="ARBA" id="ARBA00022842"/>
    </source>
</evidence>
<keyword evidence="10" id="KW-0418">Kinase</keyword>
<evidence type="ECO:0000256" key="8">
    <source>
        <dbReference type="ARBA" id="ARBA00022723"/>
    </source>
</evidence>
<keyword evidence="25" id="KW-1185">Reference proteome</keyword>
<evidence type="ECO:0000256" key="5">
    <source>
        <dbReference type="ARBA" id="ARBA00022528"/>
    </source>
</evidence>
<keyword evidence="14" id="KW-0784">Thiamine biosynthesis</keyword>
<keyword evidence="15" id="KW-0511">Multifunctional enzyme</keyword>
<evidence type="ECO:0000256" key="16">
    <source>
        <dbReference type="ARBA" id="ARBA00037917"/>
    </source>
</evidence>
<evidence type="ECO:0000256" key="13">
    <source>
        <dbReference type="ARBA" id="ARBA00022946"/>
    </source>
</evidence>
<evidence type="ECO:0000256" key="7">
    <source>
        <dbReference type="ARBA" id="ARBA00022679"/>
    </source>
</evidence>
<evidence type="ECO:0000313" key="24">
    <source>
        <dbReference type="EMBL" id="PRQ19791.1"/>
    </source>
</evidence>
<dbReference type="InterPro" id="IPR013785">
    <property type="entry name" value="Aldolase_TIM"/>
</dbReference>
<dbReference type="Gene3D" id="3.40.1190.20">
    <property type="match status" value="1"/>
</dbReference>
<protein>
    <submittedName>
        <fullName evidence="24">Putative transferase</fullName>
        <ecNumber evidence="24">2.-.-.-</ecNumber>
    </submittedName>
</protein>
<organism evidence="24 25">
    <name type="scientific">Rosa chinensis</name>
    <name type="common">China rose</name>
    <dbReference type="NCBI Taxonomy" id="74649"/>
    <lineage>
        <taxon>Eukaryota</taxon>
        <taxon>Viridiplantae</taxon>
        <taxon>Streptophyta</taxon>
        <taxon>Embryophyta</taxon>
        <taxon>Tracheophyta</taxon>
        <taxon>Spermatophyta</taxon>
        <taxon>Magnoliopsida</taxon>
        <taxon>eudicotyledons</taxon>
        <taxon>Gunneridae</taxon>
        <taxon>Pentapetalae</taxon>
        <taxon>rosids</taxon>
        <taxon>fabids</taxon>
        <taxon>Rosales</taxon>
        <taxon>Rosaceae</taxon>
        <taxon>Rosoideae</taxon>
        <taxon>Rosoideae incertae sedis</taxon>
        <taxon>Rosa</taxon>
    </lineage>
</organism>
<evidence type="ECO:0000256" key="14">
    <source>
        <dbReference type="ARBA" id="ARBA00022977"/>
    </source>
</evidence>
<comment type="subcellular location">
    <subcellularLocation>
        <location evidence="3">Plastid</location>
        <location evidence="3">Chloroplast</location>
    </subcellularLocation>
</comment>
<evidence type="ECO:0000256" key="21">
    <source>
        <dbReference type="ARBA" id="ARBA00061123"/>
    </source>
</evidence>
<dbReference type="OMA" id="GHIFPTN"/>
<dbReference type="PANTHER" id="PTHR20858:SF17">
    <property type="entry name" value="HYDROXYMETHYLPYRIMIDINE_PHOSPHOMETHYLPYRIMIDINE KINASE THI20-RELATED"/>
    <property type="match status" value="1"/>
</dbReference>
<evidence type="ECO:0000256" key="20">
    <source>
        <dbReference type="ARBA" id="ARBA00054297"/>
    </source>
</evidence>
<dbReference type="AlphaFoldDB" id="A0A2P6PCZ4"/>
<comment type="catalytic activity">
    <reaction evidence="1">
        <text>4-amino-5-hydroxymethyl-2-methylpyrimidine + ATP = 4-amino-2-methyl-5-(phosphooxymethyl)pyrimidine + ADP + H(+)</text>
        <dbReference type="Rhea" id="RHEA:23096"/>
        <dbReference type="ChEBI" id="CHEBI:15378"/>
        <dbReference type="ChEBI" id="CHEBI:16892"/>
        <dbReference type="ChEBI" id="CHEBI:30616"/>
        <dbReference type="ChEBI" id="CHEBI:58354"/>
        <dbReference type="ChEBI" id="CHEBI:456216"/>
        <dbReference type="EC" id="2.7.1.49"/>
    </reaction>
</comment>
<keyword evidence="6" id="KW-0934">Plastid</keyword>
<comment type="pathway">
    <text evidence="4">Cofactor biosynthesis; thiamine diphosphate biosynthesis; thiamine phosphate from 4-amino-2-methyl-5-diphosphomethylpyrimidine and 4-methyl-5-(2-phosphoethyl)-thiazole: step 1/1.</text>
</comment>
<comment type="function">
    <text evidence="20">Essential for thiamine biosynthesis. Bifunctional enzyme that catalyzes the phosphorylation of hydroxymethylpyrimidine phosphate (HMP-P) to HMP-PP and condenses 4-methyl-5-(beta-hydroxyethyl)thiazole monophosphate (THZ-P) and 2-methyl-4-amino-5-hydroxymethyl pyrimidine pyrophosphate (HMP-PP) to form thiamine monophosphate (TMP).</text>
</comment>
<dbReference type="Gene3D" id="3.20.20.70">
    <property type="entry name" value="Aldolase class I"/>
    <property type="match status" value="1"/>
</dbReference>
<sequence>MLMAYYGDAQLVSRTTFSFLSFNKRQPPPVSRRNKQTRIFMEMHKVPHVLTVAGSDSGAGAGIQADLKACAARGVYCSTVITALTAQNTVGVQGVDIVAEDFVAEQLKSVLSDMHVDVVKTGMLPSLGIVKILHQCLKEYPVRALVVDPVMVSTSGDVLAGPSIITGFREELFPIADIVTPNLKEASALLDGLKIKTVSDMRSAAKLLHDMGPRNVLVKGGDLPDSLDAVDIFFNGEDIYELRSSRIDTCNTHGTGCTLASCIAAELAKGSSMLESVKVAKCYVETALDYSKEIFIGKGPQGPFDHLMRLKNNIHKSAGQVRFNPSDLFLYAVTDSAMNRKWGHAISDAVKAAVEGGATIVQLREKDIETRDFLEAAKSCLQICRSHGVPLLINDRIDVALACDADGVHIGQSDMPTHVARALLGPEKIIGVSCKTPEHAEQAWIAGADYIGCGGVYPTNTKANNLTIGLEGLKTVCLASKLPVVAIGGINTSNAQSVMQIGVPNLKGVAVVSALFDRECVLTETKKLRTLLMEATQVMK</sequence>
<dbReference type="GO" id="GO:0004789">
    <property type="term" value="F:thiamine-phosphate diphosphorylase activity"/>
    <property type="evidence" value="ECO:0007669"/>
    <property type="project" value="UniProtKB-EC"/>
</dbReference>
<comment type="catalytic activity">
    <reaction evidence="18">
        <text>2-(2-carboxy-4-methylthiazol-5-yl)ethyl phosphate + 4-amino-2-methyl-5-(diphosphooxymethyl)pyrimidine + 2 H(+) = thiamine phosphate + CO2 + diphosphate</text>
        <dbReference type="Rhea" id="RHEA:47848"/>
        <dbReference type="ChEBI" id="CHEBI:15378"/>
        <dbReference type="ChEBI" id="CHEBI:16526"/>
        <dbReference type="ChEBI" id="CHEBI:33019"/>
        <dbReference type="ChEBI" id="CHEBI:37575"/>
        <dbReference type="ChEBI" id="CHEBI:57841"/>
        <dbReference type="ChEBI" id="CHEBI:62890"/>
        <dbReference type="EC" id="2.5.1.3"/>
    </reaction>
</comment>
<dbReference type="GO" id="GO:0008902">
    <property type="term" value="F:hydroxymethylpyrimidine kinase activity"/>
    <property type="evidence" value="ECO:0007669"/>
    <property type="project" value="UniProtKB-EC"/>
</dbReference>
<evidence type="ECO:0000256" key="1">
    <source>
        <dbReference type="ARBA" id="ARBA00000151"/>
    </source>
</evidence>
<dbReference type="FunFam" id="3.20.20.70:FF:000104">
    <property type="entry name" value="Thiamine biosynthetic bifunctional enzyme"/>
    <property type="match status" value="1"/>
</dbReference>
<dbReference type="NCBIfam" id="TIGR00693">
    <property type="entry name" value="thiE"/>
    <property type="match status" value="1"/>
</dbReference>
<dbReference type="FunFam" id="3.40.1190.20:FF:000040">
    <property type="entry name" value="Thiamine biosynthetic bifunctional enzyme TH1, chloroplastic"/>
    <property type="match status" value="1"/>
</dbReference>
<keyword evidence="11" id="KW-0067">ATP-binding</keyword>
<keyword evidence="7 24" id="KW-0808">Transferase</keyword>
<dbReference type="InterPro" id="IPR013749">
    <property type="entry name" value="PM/HMP-P_kinase-1"/>
</dbReference>
<dbReference type="NCBIfam" id="TIGR00097">
    <property type="entry name" value="HMP-P_kinase"/>
    <property type="match status" value="1"/>
</dbReference>
<dbReference type="GO" id="GO:0009507">
    <property type="term" value="C:chloroplast"/>
    <property type="evidence" value="ECO:0007669"/>
    <property type="project" value="UniProtKB-SubCell"/>
</dbReference>
<dbReference type="EC" id="2.-.-.-" evidence="24"/>
<evidence type="ECO:0000256" key="18">
    <source>
        <dbReference type="ARBA" id="ARBA00047851"/>
    </source>
</evidence>
<evidence type="ECO:0000256" key="17">
    <source>
        <dbReference type="ARBA" id="ARBA00047334"/>
    </source>
</evidence>
<dbReference type="EMBL" id="PDCK01000045">
    <property type="protein sequence ID" value="PRQ19791.1"/>
    <property type="molecule type" value="Genomic_DNA"/>
</dbReference>
<evidence type="ECO:0000256" key="11">
    <source>
        <dbReference type="ARBA" id="ARBA00022840"/>
    </source>
</evidence>
<evidence type="ECO:0000256" key="9">
    <source>
        <dbReference type="ARBA" id="ARBA00022741"/>
    </source>
</evidence>
<accession>A0A2P6PCZ4</accession>
<evidence type="ECO:0000256" key="3">
    <source>
        <dbReference type="ARBA" id="ARBA00004229"/>
    </source>
</evidence>
<dbReference type="OrthoDB" id="10028886at2759"/>
<comment type="catalytic activity">
    <reaction evidence="19">
        <text>2-[(2R,5Z)-2-carboxy-4-methylthiazol-5(2H)-ylidene]ethyl phosphate + 4-amino-2-methyl-5-(diphosphooxymethyl)pyrimidine + 2 H(+) = thiamine phosphate + CO2 + diphosphate</text>
        <dbReference type="Rhea" id="RHEA:47844"/>
        <dbReference type="ChEBI" id="CHEBI:15378"/>
        <dbReference type="ChEBI" id="CHEBI:16526"/>
        <dbReference type="ChEBI" id="CHEBI:33019"/>
        <dbReference type="ChEBI" id="CHEBI:37575"/>
        <dbReference type="ChEBI" id="CHEBI:57841"/>
        <dbReference type="ChEBI" id="CHEBI:62899"/>
        <dbReference type="EC" id="2.5.1.3"/>
    </reaction>
</comment>
<dbReference type="InterPro" id="IPR022998">
    <property type="entry name" value="ThiamineP_synth_TenI"/>
</dbReference>
<gene>
    <name evidence="24" type="ORF">RchiOBHm_Chr7g0221201</name>
</gene>
<evidence type="ECO:0000313" key="25">
    <source>
        <dbReference type="Proteomes" id="UP000238479"/>
    </source>
</evidence>
<dbReference type="HAMAP" id="MF_00097">
    <property type="entry name" value="TMP_synthase"/>
    <property type="match status" value="1"/>
</dbReference>
<evidence type="ECO:0000256" key="4">
    <source>
        <dbReference type="ARBA" id="ARBA00005165"/>
    </source>
</evidence>
<dbReference type="InterPro" id="IPR004399">
    <property type="entry name" value="HMP/HMP-P_kinase_dom"/>
</dbReference>
<dbReference type="SUPFAM" id="SSF51391">
    <property type="entry name" value="Thiamin phosphate synthase"/>
    <property type="match status" value="1"/>
</dbReference>
<feature type="domain" description="Thiamine phosphate synthase/TenI" evidence="22">
    <location>
        <begin position="330"/>
        <end position="515"/>
    </location>
</feature>
<name>A0A2P6PCZ4_ROSCH</name>
<reference evidence="24 25" key="1">
    <citation type="journal article" date="2018" name="Nat. Genet.">
        <title>The Rosa genome provides new insights in the design of modern roses.</title>
        <authorList>
            <person name="Bendahmane M."/>
        </authorList>
    </citation>
    <scope>NUCLEOTIDE SEQUENCE [LARGE SCALE GENOMIC DNA]</scope>
    <source>
        <strain evidence="25">cv. Old Blush</strain>
    </source>
</reference>
<dbReference type="Pfam" id="PF02581">
    <property type="entry name" value="TMP-TENI"/>
    <property type="match status" value="1"/>
</dbReference>
<feature type="domain" description="Pyridoxamine kinase/Phosphomethylpyrimidine kinase" evidence="23">
    <location>
        <begin position="56"/>
        <end position="300"/>
    </location>
</feature>
<dbReference type="CDD" id="cd01169">
    <property type="entry name" value="HMPP_kinase"/>
    <property type="match status" value="1"/>
</dbReference>
<dbReference type="InterPro" id="IPR029056">
    <property type="entry name" value="Ribokinase-like"/>
</dbReference>
<dbReference type="STRING" id="74649.A0A2P6PCZ4"/>
<dbReference type="PANTHER" id="PTHR20858">
    <property type="entry name" value="PHOSPHOMETHYLPYRIMIDINE KINASE"/>
    <property type="match status" value="1"/>
</dbReference>
<comment type="similarity">
    <text evidence="21">Belongs to the thiamine-phosphate synthase family.</text>
</comment>
<evidence type="ECO:0000256" key="6">
    <source>
        <dbReference type="ARBA" id="ARBA00022640"/>
    </source>
</evidence>
<evidence type="ECO:0000256" key="19">
    <source>
        <dbReference type="ARBA" id="ARBA00047883"/>
    </source>
</evidence>
<dbReference type="Gramene" id="PRQ19791">
    <property type="protein sequence ID" value="PRQ19791"/>
    <property type="gene ID" value="RchiOBHm_Chr7g0221201"/>
</dbReference>
<keyword evidence="9" id="KW-0547">Nucleotide-binding</keyword>
<dbReference type="Pfam" id="PF08543">
    <property type="entry name" value="Phos_pyr_kin"/>
    <property type="match status" value="1"/>
</dbReference>
<dbReference type="InterPro" id="IPR034291">
    <property type="entry name" value="TMP_synthase"/>
</dbReference>
<dbReference type="GO" id="GO:0009229">
    <property type="term" value="P:thiamine diphosphate biosynthetic process"/>
    <property type="evidence" value="ECO:0007669"/>
    <property type="project" value="UniProtKB-UniPathway"/>
</dbReference>
<evidence type="ECO:0000256" key="15">
    <source>
        <dbReference type="ARBA" id="ARBA00023268"/>
    </source>
</evidence>
<dbReference type="UniPathway" id="UPA00060">
    <property type="reaction ID" value="UER00141"/>
</dbReference>
<proteinExistence type="inferred from homology"/>